<dbReference type="AlphaFoldDB" id="A0A0P1AHQ6"/>
<evidence type="ECO:0000313" key="1">
    <source>
        <dbReference type="EMBL" id="CEG40010.1"/>
    </source>
</evidence>
<protein>
    <submittedName>
        <fullName evidence="1">Uncharacterized protein</fullName>
    </submittedName>
</protein>
<sequence length="75" mass="8260">MSFRGSFDKFRAHSIRTGVFEDQTGDAIASVQGMGRTKSIPSGVSKYLKQGLESVGALLYKTDGHQKNIDRVRNI</sequence>
<proteinExistence type="predicted"/>
<dbReference type="Proteomes" id="UP000054928">
    <property type="component" value="Unassembled WGS sequence"/>
</dbReference>
<dbReference type="EMBL" id="CCYD01000468">
    <property type="protein sequence ID" value="CEG40010.1"/>
    <property type="molecule type" value="Genomic_DNA"/>
</dbReference>
<accession>A0A0P1AHQ6</accession>
<name>A0A0P1AHQ6_PLAHL</name>
<evidence type="ECO:0000313" key="2">
    <source>
        <dbReference type="Proteomes" id="UP000054928"/>
    </source>
</evidence>
<reference evidence="2" key="1">
    <citation type="submission" date="2014-09" db="EMBL/GenBank/DDBJ databases">
        <authorList>
            <person name="Sharma Rahul"/>
            <person name="Thines Marco"/>
        </authorList>
    </citation>
    <scope>NUCLEOTIDE SEQUENCE [LARGE SCALE GENOMIC DNA]</scope>
</reference>
<keyword evidence="2" id="KW-1185">Reference proteome</keyword>
<organism evidence="1 2">
    <name type="scientific">Plasmopara halstedii</name>
    <name type="common">Downy mildew of sunflower</name>
    <dbReference type="NCBI Taxonomy" id="4781"/>
    <lineage>
        <taxon>Eukaryota</taxon>
        <taxon>Sar</taxon>
        <taxon>Stramenopiles</taxon>
        <taxon>Oomycota</taxon>
        <taxon>Peronosporomycetes</taxon>
        <taxon>Peronosporales</taxon>
        <taxon>Peronosporaceae</taxon>
        <taxon>Plasmopara</taxon>
    </lineage>
</organism>
<dbReference type="GeneID" id="36405288"/>
<dbReference type="RefSeq" id="XP_024576379.1">
    <property type="nucleotide sequence ID" value="XM_024725621.1"/>
</dbReference>